<sequence>MPRVPKQKACMLRNSYQKGHANVTMGKSFGSDSTVVQSIFIPLHGYDYQDHIS</sequence>
<reference evidence="1" key="1">
    <citation type="journal article" date="2019" name="bioRxiv">
        <title>The Genome of the Zebra Mussel, Dreissena polymorpha: A Resource for Invasive Species Research.</title>
        <authorList>
            <person name="McCartney M.A."/>
            <person name="Auch B."/>
            <person name="Kono T."/>
            <person name="Mallez S."/>
            <person name="Zhang Y."/>
            <person name="Obille A."/>
            <person name="Becker A."/>
            <person name="Abrahante J.E."/>
            <person name="Garbe J."/>
            <person name="Badalamenti J.P."/>
            <person name="Herman A."/>
            <person name="Mangelson H."/>
            <person name="Liachko I."/>
            <person name="Sullivan S."/>
            <person name="Sone E.D."/>
            <person name="Koren S."/>
            <person name="Silverstein K.A.T."/>
            <person name="Beckman K.B."/>
            <person name="Gohl D.M."/>
        </authorList>
    </citation>
    <scope>NUCLEOTIDE SEQUENCE</scope>
    <source>
        <strain evidence="1">Duluth1</strain>
        <tissue evidence="1">Whole animal</tissue>
    </source>
</reference>
<evidence type="ECO:0000313" key="2">
    <source>
        <dbReference type="Proteomes" id="UP000828390"/>
    </source>
</evidence>
<gene>
    <name evidence="1" type="ORF">DPMN_187874</name>
</gene>
<dbReference type="AlphaFoldDB" id="A0A9D4DRE8"/>
<dbReference type="EMBL" id="JAIWYP010000010">
    <property type="protein sequence ID" value="KAH3753240.1"/>
    <property type="molecule type" value="Genomic_DNA"/>
</dbReference>
<evidence type="ECO:0000313" key="1">
    <source>
        <dbReference type="EMBL" id="KAH3753240.1"/>
    </source>
</evidence>
<protein>
    <submittedName>
        <fullName evidence="1">Uncharacterized protein</fullName>
    </submittedName>
</protein>
<reference evidence="1" key="2">
    <citation type="submission" date="2020-11" db="EMBL/GenBank/DDBJ databases">
        <authorList>
            <person name="McCartney M.A."/>
            <person name="Auch B."/>
            <person name="Kono T."/>
            <person name="Mallez S."/>
            <person name="Becker A."/>
            <person name="Gohl D.M."/>
            <person name="Silverstein K.A.T."/>
            <person name="Koren S."/>
            <person name="Bechman K.B."/>
            <person name="Herman A."/>
            <person name="Abrahante J.E."/>
            <person name="Garbe J."/>
        </authorList>
    </citation>
    <scope>NUCLEOTIDE SEQUENCE</scope>
    <source>
        <strain evidence="1">Duluth1</strain>
        <tissue evidence="1">Whole animal</tissue>
    </source>
</reference>
<comment type="caution">
    <text evidence="1">The sequence shown here is derived from an EMBL/GenBank/DDBJ whole genome shotgun (WGS) entry which is preliminary data.</text>
</comment>
<proteinExistence type="predicted"/>
<accession>A0A9D4DRE8</accession>
<dbReference type="Proteomes" id="UP000828390">
    <property type="component" value="Unassembled WGS sequence"/>
</dbReference>
<organism evidence="1 2">
    <name type="scientific">Dreissena polymorpha</name>
    <name type="common">Zebra mussel</name>
    <name type="synonym">Mytilus polymorpha</name>
    <dbReference type="NCBI Taxonomy" id="45954"/>
    <lineage>
        <taxon>Eukaryota</taxon>
        <taxon>Metazoa</taxon>
        <taxon>Spiralia</taxon>
        <taxon>Lophotrochozoa</taxon>
        <taxon>Mollusca</taxon>
        <taxon>Bivalvia</taxon>
        <taxon>Autobranchia</taxon>
        <taxon>Heteroconchia</taxon>
        <taxon>Euheterodonta</taxon>
        <taxon>Imparidentia</taxon>
        <taxon>Neoheterodontei</taxon>
        <taxon>Myida</taxon>
        <taxon>Dreissenoidea</taxon>
        <taxon>Dreissenidae</taxon>
        <taxon>Dreissena</taxon>
    </lineage>
</organism>
<name>A0A9D4DRE8_DREPO</name>
<keyword evidence="2" id="KW-1185">Reference proteome</keyword>